<dbReference type="OMA" id="PTTHAWH"/>
<dbReference type="GeneTree" id="ENSGT00910000147747"/>
<dbReference type="AlphaFoldDB" id="A0A2I2ZBS1"/>
<dbReference type="InParanoid" id="A0A2I2ZBS1"/>
<keyword evidence="2" id="KW-1185">Reference proteome</keyword>
<dbReference type="EMBL" id="CABD030023819">
    <property type="status" value="NOT_ANNOTATED_CDS"/>
    <property type="molecule type" value="Genomic_DNA"/>
</dbReference>
<organism evidence="1 2">
    <name type="scientific">Gorilla gorilla gorilla</name>
    <name type="common">Western lowland gorilla</name>
    <dbReference type="NCBI Taxonomy" id="9595"/>
    <lineage>
        <taxon>Eukaryota</taxon>
        <taxon>Metazoa</taxon>
        <taxon>Chordata</taxon>
        <taxon>Craniata</taxon>
        <taxon>Vertebrata</taxon>
        <taxon>Euteleostomi</taxon>
        <taxon>Mammalia</taxon>
        <taxon>Eutheria</taxon>
        <taxon>Euarchontoglires</taxon>
        <taxon>Primates</taxon>
        <taxon>Haplorrhini</taxon>
        <taxon>Catarrhini</taxon>
        <taxon>Hominidae</taxon>
        <taxon>Gorilla</taxon>
    </lineage>
</organism>
<reference evidence="1 2" key="2">
    <citation type="journal article" date="2012" name="Nature">
        <title>Insights into hominid evolution from the gorilla genome sequence.</title>
        <authorList>
            <person name="Scally A."/>
            <person name="Dutheil J.Y."/>
            <person name="Hillier L.W."/>
            <person name="Jordan G.E."/>
            <person name="Goodhead I."/>
            <person name="Herrero J."/>
            <person name="Hobolth A."/>
            <person name="Lappalainen T."/>
            <person name="Mailund T."/>
            <person name="Marques-Bonet T."/>
            <person name="McCarthy S."/>
            <person name="Montgomery S.H."/>
            <person name="Schwalie P.C."/>
            <person name="Tang Y.A."/>
            <person name="Ward M.C."/>
            <person name="Xue Y."/>
            <person name="Yngvadottir B."/>
            <person name="Alkan C."/>
            <person name="Andersen L.N."/>
            <person name="Ayub Q."/>
            <person name="Ball E.V."/>
            <person name="Beal K."/>
            <person name="Bradley B.J."/>
            <person name="Chen Y."/>
            <person name="Clee C.M."/>
            <person name="Fitzgerald S."/>
            <person name="Graves T.A."/>
            <person name="Gu Y."/>
            <person name="Heath P."/>
            <person name="Heger A."/>
            <person name="Karakoc E."/>
            <person name="Kolb-Kokocinski A."/>
            <person name="Laird G.K."/>
            <person name="Lunter G."/>
            <person name="Meader S."/>
            <person name="Mort M."/>
            <person name="Mullikin J.C."/>
            <person name="Munch K."/>
            <person name="O'Connor T.D."/>
            <person name="Phillips A.D."/>
            <person name="Prado-Martinez J."/>
            <person name="Rogers A.S."/>
            <person name="Sajjadian S."/>
            <person name="Schmidt D."/>
            <person name="Shaw K."/>
            <person name="Simpson J.T."/>
            <person name="Stenson P.D."/>
            <person name="Turner D.J."/>
            <person name="Vigilant L."/>
            <person name="Vilella A.J."/>
            <person name="Whitener W."/>
            <person name="Zhu B."/>
            <person name="Cooper D.N."/>
            <person name="de Jong P."/>
            <person name="Dermitzakis E.T."/>
            <person name="Eichler E.E."/>
            <person name="Flicek P."/>
            <person name="Goldman N."/>
            <person name="Mundy N.I."/>
            <person name="Ning Z."/>
            <person name="Odom D.T."/>
            <person name="Ponting C.P."/>
            <person name="Quail M.A."/>
            <person name="Ryder O.A."/>
            <person name="Searle S.M."/>
            <person name="Warren W.C."/>
            <person name="Wilson R.K."/>
            <person name="Schierup M.H."/>
            <person name="Rogers J."/>
            <person name="Tyler-Smith C."/>
            <person name="Durbin R."/>
        </authorList>
    </citation>
    <scope>NUCLEOTIDE SEQUENCE [LARGE SCALE GENOMIC DNA]</scope>
</reference>
<dbReference type="Proteomes" id="UP000001519">
    <property type="component" value="Chromosome 3"/>
</dbReference>
<reference evidence="1" key="4">
    <citation type="submission" date="2025-09" db="UniProtKB">
        <authorList>
            <consortium name="Ensembl"/>
        </authorList>
    </citation>
    <scope>IDENTIFICATION</scope>
</reference>
<dbReference type="Ensembl" id="ENSGGOT00000061277.1">
    <property type="protein sequence ID" value="ENSGGOP00000044465.1"/>
    <property type="gene ID" value="ENSGGOG00000040608.1"/>
</dbReference>
<sequence>MRLLFFISEPNSVLNMGCFHYVAYNHGVGSPMEYSPTTHAWHLSFSQAPWVSLGYQIPQGTEVIGERRALKMDTHMLQCQWWPLGAWVSFLRKLPDLWKPPLSMIKWEFPLTKRNGDKRKLKRPLEVVGMTQLETSEDKSFPLSKA</sequence>
<dbReference type="Bgee" id="ENSGGOG00000040608">
    <property type="expression patterns" value="Expressed in heart"/>
</dbReference>
<reference evidence="1" key="3">
    <citation type="submission" date="2025-08" db="UniProtKB">
        <authorList>
            <consortium name="Ensembl"/>
        </authorList>
    </citation>
    <scope>IDENTIFICATION</scope>
</reference>
<reference evidence="2" key="1">
    <citation type="submission" date="2011-05" db="EMBL/GenBank/DDBJ databases">
        <title>Insights into the evolution of the great apes provided by the gorilla genome.</title>
        <authorList>
            <person name="Scally A."/>
        </authorList>
    </citation>
    <scope>NUCLEOTIDE SEQUENCE [LARGE SCALE GENOMIC DNA]</scope>
</reference>
<accession>A0A2I2ZBS1</accession>
<evidence type="ECO:0000313" key="1">
    <source>
        <dbReference type="Ensembl" id="ENSGGOP00000044465.1"/>
    </source>
</evidence>
<name>A0A2I2ZBS1_GORGO</name>
<protein>
    <submittedName>
        <fullName evidence="1">Uncharacterized protein</fullName>
    </submittedName>
</protein>
<proteinExistence type="predicted"/>
<evidence type="ECO:0000313" key="2">
    <source>
        <dbReference type="Proteomes" id="UP000001519"/>
    </source>
</evidence>